<feature type="transmembrane region" description="Helical" evidence="5">
    <location>
        <begin position="74"/>
        <end position="91"/>
    </location>
</feature>
<keyword evidence="8" id="KW-1185">Reference proteome</keyword>
<feature type="transmembrane region" description="Helical" evidence="5">
    <location>
        <begin position="298"/>
        <end position="318"/>
    </location>
</feature>
<dbReference type="eggNOG" id="COG2807">
    <property type="taxonomic scope" value="Bacteria"/>
</dbReference>
<dbReference type="Gene3D" id="1.20.1250.20">
    <property type="entry name" value="MFS general substrate transporter like domains"/>
    <property type="match status" value="2"/>
</dbReference>
<dbReference type="Proteomes" id="UP000019222">
    <property type="component" value="Chromosome"/>
</dbReference>
<comment type="subcellular location">
    <subcellularLocation>
        <location evidence="1">Cell membrane</location>
        <topology evidence="1">Multi-pass membrane protein</topology>
    </subcellularLocation>
</comment>
<evidence type="ECO:0000256" key="4">
    <source>
        <dbReference type="ARBA" id="ARBA00023136"/>
    </source>
</evidence>
<dbReference type="KEGG" id="cvt:B843_04390"/>
<accession>W5XZ86</accession>
<dbReference type="STRING" id="1224164.B843_04390"/>
<feature type="transmembrane region" description="Helical" evidence="5">
    <location>
        <begin position="41"/>
        <end position="62"/>
    </location>
</feature>
<evidence type="ECO:0000256" key="1">
    <source>
        <dbReference type="ARBA" id="ARBA00004651"/>
    </source>
</evidence>
<feature type="transmembrane region" description="Helical" evidence="5">
    <location>
        <begin position="158"/>
        <end position="177"/>
    </location>
</feature>
<feature type="transmembrane region" description="Helical" evidence="5">
    <location>
        <begin position="330"/>
        <end position="353"/>
    </location>
</feature>
<evidence type="ECO:0000256" key="2">
    <source>
        <dbReference type="ARBA" id="ARBA00022692"/>
    </source>
</evidence>
<evidence type="ECO:0000313" key="7">
    <source>
        <dbReference type="EMBL" id="AHI22267.1"/>
    </source>
</evidence>
<dbReference type="EMBL" id="CP004353">
    <property type="protein sequence ID" value="AHI22267.1"/>
    <property type="molecule type" value="Genomic_DNA"/>
</dbReference>
<proteinExistence type="predicted"/>
<feature type="transmembrane region" description="Helical" evidence="5">
    <location>
        <begin position="359"/>
        <end position="381"/>
    </location>
</feature>
<dbReference type="SUPFAM" id="SSF103473">
    <property type="entry name" value="MFS general substrate transporter"/>
    <property type="match status" value="1"/>
</dbReference>
<dbReference type="InterPro" id="IPR020846">
    <property type="entry name" value="MFS_dom"/>
</dbReference>
<dbReference type="InterPro" id="IPR036259">
    <property type="entry name" value="MFS_trans_sf"/>
</dbReference>
<keyword evidence="3 5" id="KW-1133">Transmembrane helix</keyword>
<dbReference type="PANTHER" id="PTHR23523">
    <property type="match status" value="1"/>
</dbReference>
<dbReference type="Pfam" id="PF07690">
    <property type="entry name" value="MFS_1"/>
    <property type="match status" value="1"/>
</dbReference>
<evidence type="ECO:0000313" key="8">
    <source>
        <dbReference type="Proteomes" id="UP000019222"/>
    </source>
</evidence>
<feature type="transmembrane region" description="Helical" evidence="5">
    <location>
        <begin position="272"/>
        <end position="292"/>
    </location>
</feature>
<dbReference type="RefSeq" id="WP_025252308.1">
    <property type="nucleotide sequence ID" value="NZ_CP004353.1"/>
</dbReference>
<evidence type="ECO:0000259" key="6">
    <source>
        <dbReference type="PROSITE" id="PS50850"/>
    </source>
</evidence>
<organism evidence="7 8">
    <name type="scientific">Corynebacterium vitaeruminis DSM 20294</name>
    <dbReference type="NCBI Taxonomy" id="1224164"/>
    <lineage>
        <taxon>Bacteria</taxon>
        <taxon>Bacillati</taxon>
        <taxon>Actinomycetota</taxon>
        <taxon>Actinomycetes</taxon>
        <taxon>Mycobacteriales</taxon>
        <taxon>Corynebacteriaceae</taxon>
        <taxon>Corynebacterium</taxon>
    </lineage>
</organism>
<feature type="transmembrane region" description="Helical" evidence="5">
    <location>
        <begin position="97"/>
        <end position="120"/>
    </location>
</feature>
<feature type="transmembrane region" description="Helical" evidence="5">
    <location>
        <begin position="241"/>
        <end position="260"/>
    </location>
</feature>
<reference evidence="7 8" key="1">
    <citation type="submission" date="2013-02" db="EMBL/GenBank/DDBJ databases">
        <title>The complete genome sequence of Corynebacterium vitaeruminis DSM 20294.</title>
        <authorList>
            <person name="Ruckert C."/>
            <person name="Albersmeier A."/>
            <person name="Kalinowski J."/>
        </authorList>
    </citation>
    <scope>NUCLEOTIDE SEQUENCE [LARGE SCALE GENOMIC DNA]</scope>
    <source>
        <strain evidence="8">ATCC 10234</strain>
    </source>
</reference>
<dbReference type="PROSITE" id="PS50850">
    <property type="entry name" value="MFS"/>
    <property type="match status" value="1"/>
</dbReference>
<dbReference type="InterPro" id="IPR052524">
    <property type="entry name" value="MFS_Cyanate_Porter"/>
</dbReference>
<sequence>MRNPTPLALLSIVLTAFNLRTMVTAVSPLVPEIQKSLGVGSSIVGILGTIPTIMFALSAFVAPRLMRRLTVSQALAIAMAFTGLGQLGRVLGPSVPALLIGSAVALFAIGITNAVLPLAVRAFFPERVSAVTMTYLCASQLFQAIAPVVVALDSAPGWQVSLGGWGLLGLVASLAWLPFLRRPRAAVTEEYSSAATKQKVPVWRAKVGIGIAIMFGTTSFTTYILMAFIPQMYVAAGLSKQFAATMLAVWSILAVVLNVAGPWIVARFERPFPWLVGFGAMFIVAHIGLAYAPASAPWVWIVLSGLGPITFPIGLTLVNVRAKTMAGATALSSFGQGMGYSIAAFGPVAAGFIHEHTGSFHGVGLMMVATSLLTIAGAYFATRPVFVEDQLVAQS</sequence>
<evidence type="ECO:0000256" key="5">
    <source>
        <dbReference type="SAM" id="Phobius"/>
    </source>
</evidence>
<feature type="transmembrane region" description="Helical" evidence="5">
    <location>
        <begin position="207"/>
        <end position="229"/>
    </location>
</feature>
<dbReference type="InterPro" id="IPR011701">
    <property type="entry name" value="MFS"/>
</dbReference>
<protein>
    <submittedName>
        <fullName evidence="7">Cyanate permease</fullName>
    </submittedName>
</protein>
<dbReference type="PANTHER" id="PTHR23523:SF2">
    <property type="entry name" value="2-NITROIMIDAZOLE TRANSPORTER"/>
    <property type="match status" value="1"/>
</dbReference>
<dbReference type="HOGENOM" id="CLU_038046_0_0_11"/>
<keyword evidence="2 5" id="KW-0812">Transmembrane</keyword>
<keyword evidence="4 5" id="KW-0472">Membrane</keyword>
<dbReference type="PATRIC" id="fig|1224164.3.peg.870"/>
<feature type="domain" description="Major facilitator superfamily (MFS) profile" evidence="6">
    <location>
        <begin position="4"/>
        <end position="395"/>
    </location>
</feature>
<gene>
    <name evidence="7" type="ORF">B843_04390</name>
</gene>
<evidence type="ECO:0000256" key="3">
    <source>
        <dbReference type="ARBA" id="ARBA00022989"/>
    </source>
</evidence>
<dbReference type="GO" id="GO:0005886">
    <property type="term" value="C:plasma membrane"/>
    <property type="evidence" value="ECO:0007669"/>
    <property type="project" value="UniProtKB-SubCell"/>
</dbReference>
<name>W5XZ86_9CORY</name>
<dbReference type="AlphaFoldDB" id="W5XZ86"/>
<dbReference type="GO" id="GO:0022857">
    <property type="term" value="F:transmembrane transporter activity"/>
    <property type="evidence" value="ECO:0007669"/>
    <property type="project" value="InterPro"/>
</dbReference>
<feature type="transmembrane region" description="Helical" evidence="5">
    <location>
        <begin position="132"/>
        <end position="152"/>
    </location>
</feature>